<evidence type="ECO:0000313" key="2">
    <source>
        <dbReference type="Proteomes" id="UP001497700"/>
    </source>
</evidence>
<keyword evidence="2" id="KW-1185">Reference proteome</keyword>
<evidence type="ECO:0000313" key="1">
    <source>
        <dbReference type="EMBL" id="KAI4869897.1"/>
    </source>
</evidence>
<dbReference type="Proteomes" id="UP001497700">
    <property type="component" value="Unassembled WGS sequence"/>
</dbReference>
<comment type="caution">
    <text evidence="1">The sequence shown here is derived from an EMBL/GenBank/DDBJ whole genome shotgun (WGS) entry which is preliminary data.</text>
</comment>
<name>A0ACB9ZEV3_9PEZI</name>
<sequence>MAESRQEAEATASSSVIREAEDMSRSPQVSFGEKDSRDSPDLPPHERDSVTRVPVTPGIQPSTYIRSSADSTKPGSPSYFTRDPIKQNNVSNAPRTESPAEISSPASLVKGATSHLEILRRMSVPLRGRRESISEIRAVAPDLALSGNIISATFTTPHSMKYHKSGEWELGYRRGQSALFDSFSYLSSDDAPWNHTVVAWTGEIESPVEPLPTVDTIPDTTANIPGLNHLSAPIPLDGEAPPTPPEVDGLWIPREHQVELENRLIHDKRIKTIPVWLADDTETSNEGVTLNNQGRWRRYAEHTIYPLFHYKQHEPNDGRAERVEWADYFRTNLKFADKIIEIYKPGDIVVIHDYFLLLLPSMLRQRAPNMYISFFLHCPFPSSEFLRCLPRRKEVLEGMLGANLVGFQSYSYSRHFASCCTRILDFPSDSVGVDAYGSRVEVGVFPIGIDVGKVEQIAWSKEVSEMHDALKQLYKDKHIIVGRDRLDSVRGVAQKLMAFERFLELYPEWREKVVLVQVTSPNTIDEPGEQPENKVASRVNELVMRINGTYGSLGFSPVQHYPQYLSPEEYFALLRAANIGLITSVRDGMNTTSLEYVVCQRDTHGPLILSEFSGTAGSLRDAIHINPWDLTDVAHQIHHALTMSAEKQMTMQSNLYQHVTTQNVQSWIAKFLRKLVGTLASTKNSNVTPLLDRTLMLKQYRDAKRRLFMFDYDGTLTPIVRDPQSAVPSERVIQTLKALAADHTNAVWIISGRDQDFLQQHLGHIPELGFSAEHGSFMRHPGSQTWENLAEKLDMGWQADVVDVFQKYTDRVPGSFIERKRCALTWHYRQADPEQGLHASEALHKELEATVVKKWDVDVMKGKANLEVRPTFINKGEIAKRLVNGYNTDIAHMAAPGKSSPQGKEGRLDFVLCMGDDFTDEDMFRALNGLSGTQVDINHVFTVTIGASTKVTLAKWHMLEPEDVIESMALLAGVGLSGEAHEQLSQVNLATVAGLEGRVPE</sequence>
<dbReference type="EMBL" id="MU393427">
    <property type="protein sequence ID" value="KAI4869897.1"/>
    <property type="molecule type" value="Genomic_DNA"/>
</dbReference>
<accession>A0ACB9ZEV3</accession>
<protein>
    <submittedName>
        <fullName evidence="1">Glycosyltransferase family 20 protein</fullName>
    </submittedName>
</protein>
<gene>
    <name evidence="1" type="ORF">F4820DRAFT_343212</name>
</gene>
<proteinExistence type="predicted"/>
<organism evidence="1 2">
    <name type="scientific">Hypoxylon rubiginosum</name>
    <dbReference type="NCBI Taxonomy" id="110542"/>
    <lineage>
        <taxon>Eukaryota</taxon>
        <taxon>Fungi</taxon>
        <taxon>Dikarya</taxon>
        <taxon>Ascomycota</taxon>
        <taxon>Pezizomycotina</taxon>
        <taxon>Sordariomycetes</taxon>
        <taxon>Xylariomycetidae</taxon>
        <taxon>Xylariales</taxon>
        <taxon>Hypoxylaceae</taxon>
        <taxon>Hypoxylon</taxon>
    </lineage>
</organism>
<reference evidence="1 2" key="1">
    <citation type="journal article" date="2022" name="New Phytol.">
        <title>Ecological generalism drives hyperdiversity of secondary metabolite gene clusters in xylarialean endophytes.</title>
        <authorList>
            <person name="Franco M.E.E."/>
            <person name="Wisecaver J.H."/>
            <person name="Arnold A.E."/>
            <person name="Ju Y.M."/>
            <person name="Slot J.C."/>
            <person name="Ahrendt S."/>
            <person name="Moore L.P."/>
            <person name="Eastman K.E."/>
            <person name="Scott K."/>
            <person name="Konkel Z."/>
            <person name="Mondo S.J."/>
            <person name="Kuo A."/>
            <person name="Hayes R.D."/>
            <person name="Haridas S."/>
            <person name="Andreopoulos B."/>
            <person name="Riley R."/>
            <person name="LaButti K."/>
            <person name="Pangilinan J."/>
            <person name="Lipzen A."/>
            <person name="Amirebrahimi M."/>
            <person name="Yan J."/>
            <person name="Adam C."/>
            <person name="Keymanesh K."/>
            <person name="Ng V."/>
            <person name="Louie K."/>
            <person name="Northen T."/>
            <person name="Drula E."/>
            <person name="Henrissat B."/>
            <person name="Hsieh H.M."/>
            <person name="Youens-Clark K."/>
            <person name="Lutzoni F."/>
            <person name="Miadlikowska J."/>
            <person name="Eastwood D.C."/>
            <person name="Hamelin R.C."/>
            <person name="Grigoriev I.V."/>
            <person name="U'Ren J.M."/>
        </authorList>
    </citation>
    <scope>NUCLEOTIDE SEQUENCE [LARGE SCALE GENOMIC DNA]</scope>
    <source>
        <strain evidence="1 2">CBS 119005</strain>
    </source>
</reference>